<protein>
    <submittedName>
        <fullName evidence="1">37s ribosomal protein rsm22</fullName>
    </submittedName>
</protein>
<evidence type="ECO:0000313" key="2">
    <source>
        <dbReference type="Proteomes" id="UP000805649"/>
    </source>
</evidence>
<accession>A0ACC3YZ32</accession>
<gene>
    <name evidence="1" type="ORF">CTRU02_206935</name>
</gene>
<proteinExistence type="predicted"/>
<dbReference type="EMBL" id="VUJX02000004">
    <property type="protein sequence ID" value="KAL0937204.1"/>
    <property type="molecule type" value="Genomic_DNA"/>
</dbReference>
<dbReference type="Proteomes" id="UP000805649">
    <property type="component" value="Unassembled WGS sequence"/>
</dbReference>
<comment type="caution">
    <text evidence="1">The sequence shown here is derived from an EMBL/GenBank/DDBJ whole genome shotgun (WGS) entry which is preliminary data.</text>
</comment>
<keyword evidence="1" id="KW-0689">Ribosomal protein</keyword>
<reference evidence="1 2" key="1">
    <citation type="journal article" date="2020" name="Phytopathology">
        <title>Genome Sequence Resources of Colletotrichum truncatum, C. plurivorum, C. musicola, and C. sojae: Four Species Pathogenic to Soybean (Glycine max).</title>
        <authorList>
            <person name="Rogerio F."/>
            <person name="Boufleur T.R."/>
            <person name="Ciampi-Guillardi M."/>
            <person name="Sukno S.A."/>
            <person name="Thon M.R."/>
            <person name="Massola Junior N.S."/>
            <person name="Baroncelli R."/>
        </authorList>
    </citation>
    <scope>NUCLEOTIDE SEQUENCE [LARGE SCALE GENOMIC DNA]</scope>
    <source>
        <strain evidence="1 2">CMES1059</strain>
    </source>
</reference>
<evidence type="ECO:0000313" key="1">
    <source>
        <dbReference type="EMBL" id="KAL0937204.1"/>
    </source>
</evidence>
<keyword evidence="2" id="KW-1185">Reference proteome</keyword>
<sequence>MLSAGGLRSACPSCRARLLSLSGQHLTGASLAGRPTPSSYSRQSILAAPRSVLRPTNRRNLTTTSRQLLDSESNGKGLGDLARTADIETVVREAKQRFRDTLPKGYLTEEEYRLYERWYGPPLRETSPEDVGIEYLNEVVSEASVRRDGSSEPALLRQVEGGAYEEVSYPRKGAASQTPNKILGDIIEDNITSDISTEVEPPEEIKPEERENYINIVARNKREYDALMKLQKDFEANARASQDMERAQAEEEAEDMRDEEREFDEDEEDFEEGEDGIQDQGLSKRSGRMHPLSREGHFSTNPSTVSLPYVGYIAPVTTMLGRTDIKHVQEAAEKAFGGPGLPYSPATPASKMNLPQQPVGMAVWQAKMSDIDADAFVSTFLPPAYGSAMASLVEVRKRLGTDWMRKLFERGDGEGPRVLDVGGGGAGLLAWQDVVRAEWDAMKARGEVSGRNPPGKQSVVIGAEKLRLRVSKFLQNTSFLPRLPDYLHSVENQHLHVDANETPQPRKMYDIIIASHLLLPVKEGHRRKAILNNIWSLLNPDGGVLIILEKGQPRGFEAVADIRDRLLDEFFIPPGGEEMKIDDEDHKPTFERVKEPGMIIAPCTNHRKCPMYLTPGKSKGRKDYCHFTQRFVRPPFLQRIMGATHRNHDDVQFSYVAVQRGVPAKEGPLAGDQATKRAFEGYENSETAPDMLSLPRQILPPIKRRGHVTLDVCTPSAHIERWTVPKSFSRQAYHDARKAKWGDLWALGAKTRMRRSVRLGKAEIEDDGGVRAQRAKAASSKKEKVVEVGINERGVIGNPDTLAKGQQARRKGTRQSTLQELKKQMQQEE</sequence>
<keyword evidence="1" id="KW-0687">Ribonucleoprotein</keyword>
<name>A0ACC3YZ32_COLTU</name>
<organism evidence="1 2">
    <name type="scientific">Colletotrichum truncatum</name>
    <name type="common">Anthracnose fungus</name>
    <name type="synonym">Colletotrichum capsici</name>
    <dbReference type="NCBI Taxonomy" id="5467"/>
    <lineage>
        <taxon>Eukaryota</taxon>
        <taxon>Fungi</taxon>
        <taxon>Dikarya</taxon>
        <taxon>Ascomycota</taxon>
        <taxon>Pezizomycotina</taxon>
        <taxon>Sordariomycetes</taxon>
        <taxon>Hypocreomycetidae</taxon>
        <taxon>Glomerellales</taxon>
        <taxon>Glomerellaceae</taxon>
        <taxon>Colletotrichum</taxon>
        <taxon>Colletotrichum truncatum species complex</taxon>
    </lineage>
</organism>